<accession>A0A6H0V0N2</accession>
<proteinExistence type="predicted"/>
<gene>
    <name evidence="1" type="ORF">GOQ20_00210</name>
</gene>
<evidence type="ECO:0000313" key="2">
    <source>
        <dbReference type="Proteomes" id="UP000503310"/>
    </source>
</evidence>
<protein>
    <recommendedName>
        <fullName evidence="3">Lipoprotein</fullName>
    </recommendedName>
</protein>
<organism evidence="1 2">
    <name type="scientific">Mycoplasmopsis gallinacea</name>
    <dbReference type="NCBI Taxonomy" id="29556"/>
    <lineage>
        <taxon>Bacteria</taxon>
        <taxon>Bacillati</taxon>
        <taxon>Mycoplasmatota</taxon>
        <taxon>Mycoplasmoidales</taxon>
        <taxon>Metamycoplasmataceae</taxon>
        <taxon>Mycoplasmopsis</taxon>
    </lineage>
</organism>
<evidence type="ECO:0008006" key="3">
    <source>
        <dbReference type="Google" id="ProtNLM"/>
    </source>
</evidence>
<sequence length="427" mass="50156">MKRKLNTLLVSTISALSLIGITSCNNEIVKENKPVIVEKDASAPNNNIDPKKTFILKLLEEASKEKNSLEGPEWWWKTESEWLFAKLPLGSTGQVWEKNNWQEMFFKDHNAKRLENISEIDNSYAQKLSHFQKYLTKPLSEYSKNEVNFHNLNNNFYGVYKYEFKNDPRDVNIKTLFTINKNIPNREYLSSQWTNLLLLKNFEEIESYAYSIQRNVNHFGIFKFKNEFFDNVLPVIEQMFKDYDAENNPNFRVAIIPARNNSFYLRNIFVDKNNLNLIARTNYLNAFFEEGSSKFNLLIVPLNYDLSYLDTPDISSKNPNILDLDREFGTIIDNKAKGGKLKDYLAGYVSDLYFDNFFYVYLDHFINGANYNVAINEQENLNDFLRLFAYKMNLSFNEASAFFNKIQTLQKLTDNELVILEKWLELS</sequence>
<dbReference type="Proteomes" id="UP000503310">
    <property type="component" value="Chromosome"/>
</dbReference>
<name>A0A6H0V0N2_9BACT</name>
<dbReference type="AlphaFoldDB" id="A0A6H0V0N2"/>
<dbReference type="RefSeq" id="WP_167844928.1">
    <property type="nucleotide sequence ID" value="NZ_CP047225.1"/>
</dbReference>
<dbReference type="PROSITE" id="PS51257">
    <property type="entry name" value="PROKAR_LIPOPROTEIN"/>
    <property type="match status" value="1"/>
</dbReference>
<dbReference type="EMBL" id="CP047225">
    <property type="protein sequence ID" value="QIW61900.1"/>
    <property type="molecule type" value="Genomic_DNA"/>
</dbReference>
<reference evidence="1 2" key="1">
    <citation type="submission" date="2019-12" db="EMBL/GenBank/DDBJ databases">
        <title>Sequencing and analysis of the whole genome of Mycoplasma gallinaceum strain Peacock20181011.</title>
        <authorList>
            <person name="Liu X."/>
            <person name="Qin Z."/>
            <person name="Xu H."/>
        </authorList>
    </citation>
    <scope>NUCLEOTIDE SEQUENCE [LARGE SCALE GENOMIC DNA]</scope>
    <source>
        <strain evidence="1 2">Peacock20181011</strain>
    </source>
</reference>
<evidence type="ECO:0000313" key="1">
    <source>
        <dbReference type="EMBL" id="QIW61900.1"/>
    </source>
</evidence>